<reference evidence="4 5" key="1">
    <citation type="submission" date="2022-09" db="EMBL/GenBank/DDBJ databases">
        <title>New species of Phenylobacterium.</title>
        <authorList>
            <person name="Mieszkin S."/>
        </authorList>
    </citation>
    <scope>NUCLEOTIDE SEQUENCE [LARGE SCALE GENOMIC DNA]</scope>
    <source>
        <strain evidence="4 5">HK31-G</strain>
    </source>
</reference>
<organism evidence="4 5">
    <name type="scientific">Phenylobacterium ferrooxidans</name>
    <dbReference type="NCBI Taxonomy" id="2982689"/>
    <lineage>
        <taxon>Bacteria</taxon>
        <taxon>Pseudomonadati</taxon>
        <taxon>Pseudomonadota</taxon>
        <taxon>Alphaproteobacteria</taxon>
        <taxon>Caulobacterales</taxon>
        <taxon>Caulobacteraceae</taxon>
        <taxon>Phenylobacterium</taxon>
    </lineage>
</organism>
<comment type="caution">
    <text evidence="4">The sequence shown here is derived from an EMBL/GenBank/DDBJ whole genome shotgun (WGS) entry which is preliminary data.</text>
</comment>
<dbReference type="EMBL" id="JAOTJD010000056">
    <property type="protein sequence ID" value="MFD3266380.1"/>
    <property type="molecule type" value="Genomic_DNA"/>
</dbReference>
<accession>A0ABW6CTK1</accession>
<proteinExistence type="predicted"/>
<dbReference type="InterPro" id="IPR059019">
    <property type="entry name" value="WHD_CapW"/>
</dbReference>
<feature type="domain" description="DNA-binding transcriptional repressor CapW C-terminal dimerisation" evidence="2">
    <location>
        <begin position="199"/>
        <end position="253"/>
    </location>
</feature>
<dbReference type="RefSeq" id="WP_377371633.1">
    <property type="nucleotide sequence ID" value="NZ_JAOTJD010000056.1"/>
</dbReference>
<dbReference type="Pfam" id="PF26107">
    <property type="entry name" value="BrxR_CTD"/>
    <property type="match status" value="1"/>
</dbReference>
<name>A0ABW6CTK1_9CAUL</name>
<dbReference type="InterPro" id="IPR026881">
    <property type="entry name" value="WYL_dom"/>
</dbReference>
<protein>
    <submittedName>
        <fullName evidence="4">WYL domain-containing protein</fullName>
    </submittedName>
</protein>
<dbReference type="Pfam" id="PF26109">
    <property type="entry name" value="WHD_BrxR"/>
    <property type="match status" value="1"/>
</dbReference>
<evidence type="ECO:0000313" key="4">
    <source>
        <dbReference type="EMBL" id="MFD3266380.1"/>
    </source>
</evidence>
<dbReference type="PANTHER" id="PTHR34580:SF3">
    <property type="entry name" value="PROTEIN PAFB"/>
    <property type="match status" value="1"/>
</dbReference>
<evidence type="ECO:0000313" key="5">
    <source>
        <dbReference type="Proteomes" id="UP001598130"/>
    </source>
</evidence>
<feature type="domain" description="DNA-binding transcriptional repressor CapW winged helix-turn-helix" evidence="3">
    <location>
        <begin position="11"/>
        <end position="88"/>
    </location>
</feature>
<dbReference type="PIRSF" id="PIRSF015558">
    <property type="entry name" value="Txn_reg_DeoR_prd"/>
    <property type="match status" value="1"/>
</dbReference>
<dbReference type="Proteomes" id="UP001598130">
    <property type="component" value="Unassembled WGS sequence"/>
</dbReference>
<evidence type="ECO:0000259" key="2">
    <source>
        <dbReference type="Pfam" id="PF26107"/>
    </source>
</evidence>
<gene>
    <name evidence="4" type="ORF">OCL97_20755</name>
</gene>
<dbReference type="PROSITE" id="PS52050">
    <property type="entry name" value="WYL"/>
    <property type="match status" value="1"/>
</dbReference>
<dbReference type="InterPro" id="IPR051534">
    <property type="entry name" value="CBASS_pafABC_assoc_protein"/>
</dbReference>
<dbReference type="Pfam" id="PF13280">
    <property type="entry name" value="WYL"/>
    <property type="match status" value="1"/>
</dbReference>
<dbReference type="InterPro" id="IPR059020">
    <property type="entry name" value="CapW_CTD"/>
</dbReference>
<keyword evidence="5" id="KW-1185">Reference proteome</keyword>
<dbReference type="PANTHER" id="PTHR34580">
    <property type="match status" value="1"/>
</dbReference>
<dbReference type="InterPro" id="IPR016634">
    <property type="entry name" value="CapW-like"/>
</dbReference>
<evidence type="ECO:0000259" key="3">
    <source>
        <dbReference type="Pfam" id="PF26109"/>
    </source>
</evidence>
<evidence type="ECO:0000259" key="1">
    <source>
        <dbReference type="Pfam" id="PF13280"/>
    </source>
</evidence>
<feature type="domain" description="WYL" evidence="1">
    <location>
        <begin position="112"/>
        <end position="174"/>
    </location>
</feature>
<sequence length="269" mass="30730">MSPPTPRYASEVRQRFLDGLLFWEGRVNRRDLIDTFRVSQPQAALDLKAYLAALLPGQVIYDTRQRRYEASAAFRPVFGVPSIDTWLERSRLAGLAIEVLPTLDRPLDASLMAHLYRAIRDRKTVHVAYQTMRRASAEDRSITPTAFVSDGQRWHVRAYCHLREAYRDFVLSRIAFSADQVEAGVESAELPVDSEWCSWVTLRLAPAAHLEENQKRAVCWDYGIDGELFVTVRRALEFYAIRRWGLDRAESRLSIVERTESASNPGATA</sequence>